<dbReference type="AlphaFoldDB" id="A0A246IUE3"/>
<evidence type="ECO:0000313" key="5">
    <source>
        <dbReference type="EMBL" id="OWQ83816.1"/>
    </source>
</evidence>
<dbReference type="Proteomes" id="UP000197468">
    <property type="component" value="Unassembled WGS sequence"/>
</dbReference>
<comment type="caution">
    <text evidence="5">The sequence shown here is derived from an EMBL/GenBank/DDBJ whole genome shotgun (WGS) entry which is preliminary data.</text>
</comment>
<name>A0A246IUE3_9BURK</name>
<proteinExistence type="predicted"/>
<keyword evidence="3" id="KW-0949">S-adenosyl-L-methionine</keyword>
<dbReference type="Pfam" id="PF05175">
    <property type="entry name" value="MTS"/>
    <property type="match status" value="1"/>
</dbReference>
<dbReference type="InterPro" id="IPR007848">
    <property type="entry name" value="Small_mtfrase_dom"/>
</dbReference>
<gene>
    <name evidence="5" type="ORF">CDN99_25460</name>
</gene>
<dbReference type="PANTHER" id="PTHR45875:SF1">
    <property type="entry name" value="METHYLTRANSFERASE N6AMT1"/>
    <property type="match status" value="1"/>
</dbReference>
<keyword evidence="2" id="KW-0808">Transferase</keyword>
<dbReference type="GO" id="GO:0032259">
    <property type="term" value="P:methylation"/>
    <property type="evidence" value="ECO:0007669"/>
    <property type="project" value="UniProtKB-KW"/>
</dbReference>
<feature type="domain" description="Methyltransferase small" evidence="4">
    <location>
        <begin position="31"/>
        <end position="119"/>
    </location>
</feature>
<keyword evidence="6" id="KW-1185">Reference proteome</keyword>
<accession>A0A246IUE3</accession>
<sequence length="252" mass="27450">MAFSSRRLPMSHVLPASPPDGDHFRPSEYTAALLRQVRLRAPWHGRVLEMGSGSGVVLAALAVSGARQIVGVDIEPEAVRRTRALLEALPMVPSIVHCGDLWEPLAGELFDLVVFNPPQLPVRHDTGDVTGTAGAAGAIRLRSWSDGGALGRDVLDRFIAGLPGHLAPDALALITHSSFMSLEETLRQLEIRSLRAEVVETVTVPMSDAKLRQLPPGWLEQQSRQSVYRIGPYVFCDFHVLEIRHAAATPIQ</sequence>
<dbReference type="GO" id="GO:0008276">
    <property type="term" value="F:protein methyltransferase activity"/>
    <property type="evidence" value="ECO:0007669"/>
    <property type="project" value="TreeGrafter"/>
</dbReference>
<dbReference type="GO" id="GO:0035657">
    <property type="term" value="C:eRF1 methyltransferase complex"/>
    <property type="evidence" value="ECO:0007669"/>
    <property type="project" value="TreeGrafter"/>
</dbReference>
<organism evidence="5 6">
    <name type="scientific">Roseateles aquatilis</name>
    <dbReference type="NCBI Taxonomy" id="431061"/>
    <lineage>
        <taxon>Bacteria</taxon>
        <taxon>Pseudomonadati</taxon>
        <taxon>Pseudomonadota</taxon>
        <taxon>Betaproteobacteria</taxon>
        <taxon>Burkholderiales</taxon>
        <taxon>Sphaerotilaceae</taxon>
        <taxon>Roseateles</taxon>
    </lineage>
</organism>
<reference evidence="5 6" key="1">
    <citation type="journal article" date="2008" name="Int. J. Syst. Evol. Microbiol.">
        <title>Description of Roseateles aquatilis sp. nov. and Roseateles terrae sp. nov., in the class Betaproteobacteria, and emended description of the genus Roseateles.</title>
        <authorList>
            <person name="Gomila M."/>
            <person name="Bowien B."/>
            <person name="Falsen E."/>
            <person name="Moore E.R."/>
            <person name="Lalucat J."/>
        </authorList>
    </citation>
    <scope>NUCLEOTIDE SEQUENCE [LARGE SCALE GENOMIC DNA]</scope>
    <source>
        <strain evidence="5 6">CCUG 48205</strain>
    </source>
</reference>
<evidence type="ECO:0000256" key="1">
    <source>
        <dbReference type="ARBA" id="ARBA00022603"/>
    </source>
</evidence>
<protein>
    <recommendedName>
        <fullName evidence="4">Methyltransferase small domain-containing protein</fullName>
    </recommendedName>
</protein>
<dbReference type="Gene3D" id="3.40.50.150">
    <property type="entry name" value="Vaccinia Virus protein VP39"/>
    <property type="match status" value="1"/>
</dbReference>
<dbReference type="EMBL" id="NIOF01000019">
    <property type="protein sequence ID" value="OWQ83816.1"/>
    <property type="molecule type" value="Genomic_DNA"/>
</dbReference>
<dbReference type="InterPro" id="IPR029063">
    <property type="entry name" value="SAM-dependent_MTases_sf"/>
</dbReference>
<dbReference type="SUPFAM" id="SSF53335">
    <property type="entry name" value="S-adenosyl-L-methionine-dependent methyltransferases"/>
    <property type="match status" value="1"/>
</dbReference>
<dbReference type="InterPro" id="IPR052190">
    <property type="entry name" value="Euk-Arch_PrmC-MTase"/>
</dbReference>
<dbReference type="CDD" id="cd02440">
    <property type="entry name" value="AdoMet_MTases"/>
    <property type="match status" value="1"/>
</dbReference>
<evidence type="ECO:0000259" key="4">
    <source>
        <dbReference type="Pfam" id="PF05175"/>
    </source>
</evidence>
<evidence type="ECO:0000313" key="6">
    <source>
        <dbReference type="Proteomes" id="UP000197468"/>
    </source>
</evidence>
<keyword evidence="1" id="KW-0489">Methyltransferase</keyword>
<evidence type="ECO:0000256" key="2">
    <source>
        <dbReference type="ARBA" id="ARBA00022679"/>
    </source>
</evidence>
<dbReference type="PANTHER" id="PTHR45875">
    <property type="entry name" value="METHYLTRANSFERASE N6AMT1"/>
    <property type="match status" value="1"/>
</dbReference>
<evidence type="ECO:0000256" key="3">
    <source>
        <dbReference type="ARBA" id="ARBA00022691"/>
    </source>
</evidence>
<dbReference type="GO" id="GO:0008757">
    <property type="term" value="F:S-adenosylmethionine-dependent methyltransferase activity"/>
    <property type="evidence" value="ECO:0007669"/>
    <property type="project" value="TreeGrafter"/>
</dbReference>